<organism evidence="2 3">
    <name type="scientific">Aldrovandia affinis</name>
    <dbReference type="NCBI Taxonomy" id="143900"/>
    <lineage>
        <taxon>Eukaryota</taxon>
        <taxon>Metazoa</taxon>
        <taxon>Chordata</taxon>
        <taxon>Craniata</taxon>
        <taxon>Vertebrata</taxon>
        <taxon>Euteleostomi</taxon>
        <taxon>Actinopterygii</taxon>
        <taxon>Neopterygii</taxon>
        <taxon>Teleostei</taxon>
        <taxon>Notacanthiformes</taxon>
        <taxon>Halosauridae</taxon>
        <taxon>Aldrovandia</taxon>
    </lineage>
</organism>
<gene>
    <name evidence="2" type="ORF">AAFF_G00217550</name>
</gene>
<keyword evidence="3" id="KW-1185">Reference proteome</keyword>
<evidence type="ECO:0000313" key="3">
    <source>
        <dbReference type="Proteomes" id="UP001221898"/>
    </source>
</evidence>
<reference evidence="2" key="1">
    <citation type="journal article" date="2023" name="Science">
        <title>Genome structures resolve the early diversification of teleost fishes.</title>
        <authorList>
            <person name="Parey E."/>
            <person name="Louis A."/>
            <person name="Montfort J."/>
            <person name="Bouchez O."/>
            <person name="Roques C."/>
            <person name="Iampietro C."/>
            <person name="Lluch J."/>
            <person name="Castinel A."/>
            <person name="Donnadieu C."/>
            <person name="Desvignes T."/>
            <person name="Floi Bucao C."/>
            <person name="Jouanno E."/>
            <person name="Wen M."/>
            <person name="Mejri S."/>
            <person name="Dirks R."/>
            <person name="Jansen H."/>
            <person name="Henkel C."/>
            <person name="Chen W.J."/>
            <person name="Zahm M."/>
            <person name="Cabau C."/>
            <person name="Klopp C."/>
            <person name="Thompson A.W."/>
            <person name="Robinson-Rechavi M."/>
            <person name="Braasch I."/>
            <person name="Lecointre G."/>
            <person name="Bobe J."/>
            <person name="Postlethwait J.H."/>
            <person name="Berthelot C."/>
            <person name="Roest Crollius H."/>
            <person name="Guiguen Y."/>
        </authorList>
    </citation>
    <scope>NUCLEOTIDE SEQUENCE</scope>
    <source>
        <strain evidence="2">NC1722</strain>
    </source>
</reference>
<feature type="region of interest" description="Disordered" evidence="1">
    <location>
        <begin position="150"/>
        <end position="173"/>
    </location>
</feature>
<feature type="region of interest" description="Disordered" evidence="1">
    <location>
        <begin position="1"/>
        <end position="31"/>
    </location>
</feature>
<protein>
    <submittedName>
        <fullName evidence="2">Uncharacterized protein</fullName>
    </submittedName>
</protein>
<name>A0AAD7SVV0_9TELE</name>
<proteinExistence type="predicted"/>
<dbReference type="EMBL" id="JAINUG010000029">
    <property type="protein sequence ID" value="KAJ8409696.1"/>
    <property type="molecule type" value="Genomic_DNA"/>
</dbReference>
<evidence type="ECO:0000256" key="1">
    <source>
        <dbReference type="SAM" id="MobiDB-lite"/>
    </source>
</evidence>
<comment type="caution">
    <text evidence="2">The sequence shown here is derived from an EMBL/GenBank/DDBJ whole genome shotgun (WGS) entry which is preliminary data.</text>
</comment>
<dbReference type="Proteomes" id="UP001221898">
    <property type="component" value="Unassembled WGS sequence"/>
</dbReference>
<feature type="region of interest" description="Disordered" evidence="1">
    <location>
        <begin position="202"/>
        <end position="224"/>
    </location>
</feature>
<feature type="region of interest" description="Disordered" evidence="1">
    <location>
        <begin position="57"/>
        <end position="117"/>
    </location>
</feature>
<accession>A0AAD7SVV0</accession>
<dbReference type="AlphaFoldDB" id="A0AAD7SVV0"/>
<sequence>MWGSQPAGITTHHGVSTAPPTSPHRSHSPPAIPAALPFRVWLAGRIISARGAERRVLPARPEPARSGPRSAGGRENVPDSRRSLSGPEPPLRSGARRRPRGNVPAPSGLHLHTCASPRGARRIETASQGHGGPEAGRYAITAALRAVHHSGSAETRSASHRGIPPRRQGLRAEPEKTTLIPHSCRTGTKLSHWKARVPGWPGHRHNRAPPHPQHPTPQHLLAFM</sequence>
<evidence type="ECO:0000313" key="2">
    <source>
        <dbReference type="EMBL" id="KAJ8409696.1"/>
    </source>
</evidence>